<feature type="transmembrane region" description="Helical" evidence="1">
    <location>
        <begin position="74"/>
        <end position="91"/>
    </location>
</feature>
<keyword evidence="1" id="KW-0812">Transmembrane</keyword>
<organism evidence="2">
    <name type="scientific">Pseudothermotoga hypogea</name>
    <dbReference type="NCBI Taxonomy" id="57487"/>
    <lineage>
        <taxon>Bacteria</taxon>
        <taxon>Thermotogati</taxon>
        <taxon>Thermotogota</taxon>
        <taxon>Thermotogae</taxon>
        <taxon>Thermotogales</taxon>
        <taxon>Thermotogaceae</taxon>
        <taxon>Pseudothermotoga</taxon>
    </lineage>
</organism>
<keyword evidence="1" id="KW-1133">Transmembrane helix</keyword>
<protein>
    <recommendedName>
        <fullName evidence="3">DUF5317 domain-containing protein</fullName>
    </recommendedName>
</protein>
<proteinExistence type="predicted"/>
<sequence length="167" mass="19020">MILDVFAVSLLLSLVFKRRIYHLHETNIKLVYLFPLPFVLQFLPIQNRILMMVVSYSLLFLLLSINHHLEGFKLIILGSALNFLVILLGGGRMPVYGPLANRMGLMPSIKHILLEKFTPILLIGDIIPAYTPWGRKFLISIGDVLVYAGLLIFMLSKPDRSSFKRTL</sequence>
<evidence type="ECO:0008006" key="3">
    <source>
        <dbReference type="Google" id="ProtNLM"/>
    </source>
</evidence>
<reference evidence="2" key="1">
    <citation type="journal article" date="2020" name="mSystems">
        <title>Genome- and Community-Level Interaction Insights into Carbon Utilization and Element Cycling Functions of Hydrothermarchaeota in Hydrothermal Sediment.</title>
        <authorList>
            <person name="Zhou Z."/>
            <person name="Liu Y."/>
            <person name="Xu W."/>
            <person name="Pan J."/>
            <person name="Luo Z.H."/>
            <person name="Li M."/>
        </authorList>
    </citation>
    <scope>NUCLEOTIDE SEQUENCE [LARGE SCALE GENOMIC DNA]</scope>
    <source>
        <strain evidence="2">SpSt-86</strain>
    </source>
</reference>
<name>A0A832I6M5_9THEM</name>
<feature type="transmembrane region" description="Helical" evidence="1">
    <location>
        <begin position="137"/>
        <end position="155"/>
    </location>
</feature>
<gene>
    <name evidence="2" type="ORF">ENW55_05495</name>
</gene>
<evidence type="ECO:0000313" key="2">
    <source>
        <dbReference type="EMBL" id="HGZ79416.1"/>
    </source>
</evidence>
<dbReference type="InterPro" id="IPR035168">
    <property type="entry name" value="DUF5317"/>
</dbReference>
<feature type="transmembrane region" description="Helical" evidence="1">
    <location>
        <begin position="50"/>
        <end position="68"/>
    </location>
</feature>
<dbReference type="AlphaFoldDB" id="A0A832I6M5"/>
<dbReference type="Pfam" id="PF17248">
    <property type="entry name" value="DUF5317"/>
    <property type="match status" value="1"/>
</dbReference>
<keyword evidence="1" id="KW-0472">Membrane</keyword>
<evidence type="ECO:0000256" key="1">
    <source>
        <dbReference type="SAM" id="Phobius"/>
    </source>
</evidence>
<dbReference type="EMBL" id="DTKQ01000041">
    <property type="protein sequence ID" value="HGZ79416.1"/>
    <property type="molecule type" value="Genomic_DNA"/>
</dbReference>
<accession>A0A832I6M5</accession>
<comment type="caution">
    <text evidence="2">The sequence shown here is derived from an EMBL/GenBank/DDBJ whole genome shotgun (WGS) entry which is preliminary data.</text>
</comment>